<evidence type="ECO:0000313" key="2">
    <source>
        <dbReference type="Proteomes" id="UP000261660"/>
    </source>
</evidence>
<accession>A0A3Q3GNS3</accession>
<sequence>ISDPIDNPYDLNISTHQTDSLWFNLRLQCSRLLPLLLSHPTPLLPPTTHRLFTTGPGRKKSDSIWVKEFRLCPPSGQCKDIFLGTGTPILRHR</sequence>
<keyword evidence="2" id="KW-1185">Reference proteome</keyword>
<reference evidence="1" key="1">
    <citation type="submission" date="2025-08" db="UniProtKB">
        <authorList>
            <consortium name="Ensembl"/>
        </authorList>
    </citation>
    <scope>IDENTIFICATION</scope>
</reference>
<dbReference type="Ensembl" id="ENSLBET00000037178.1">
    <property type="protein sequence ID" value="ENSLBEP00000035672.1"/>
    <property type="gene ID" value="ENSLBEG00000026752.1"/>
</dbReference>
<reference evidence="1" key="2">
    <citation type="submission" date="2025-09" db="UniProtKB">
        <authorList>
            <consortium name="Ensembl"/>
        </authorList>
    </citation>
    <scope>IDENTIFICATION</scope>
</reference>
<dbReference type="Proteomes" id="UP000261660">
    <property type="component" value="Unplaced"/>
</dbReference>
<organism evidence="1 2">
    <name type="scientific">Labrus bergylta</name>
    <name type="common">ballan wrasse</name>
    <dbReference type="NCBI Taxonomy" id="56723"/>
    <lineage>
        <taxon>Eukaryota</taxon>
        <taxon>Metazoa</taxon>
        <taxon>Chordata</taxon>
        <taxon>Craniata</taxon>
        <taxon>Vertebrata</taxon>
        <taxon>Euteleostomi</taxon>
        <taxon>Actinopterygii</taxon>
        <taxon>Neopterygii</taxon>
        <taxon>Teleostei</taxon>
        <taxon>Neoteleostei</taxon>
        <taxon>Acanthomorphata</taxon>
        <taxon>Eupercaria</taxon>
        <taxon>Labriformes</taxon>
        <taxon>Labridae</taxon>
        <taxon>Labrus</taxon>
    </lineage>
</organism>
<evidence type="ECO:0000313" key="1">
    <source>
        <dbReference type="Ensembl" id="ENSLBEP00000035672.1"/>
    </source>
</evidence>
<proteinExistence type="predicted"/>
<dbReference type="InParanoid" id="A0A3Q3GNS3"/>
<name>A0A3Q3GNS3_9LABR</name>
<dbReference type="AlphaFoldDB" id="A0A3Q3GNS3"/>
<protein>
    <submittedName>
        <fullName evidence="1">Uncharacterized protein</fullName>
    </submittedName>
</protein>